<keyword evidence="1" id="KW-0732">Signal</keyword>
<keyword evidence="4" id="KW-1185">Reference proteome</keyword>
<sequence length="133" mass="13241">MKTTTNTIFAILLAAAGIANATNAQSQSLTREQVRAEVLAARAAGTLSSGGEGYQALVFDIPSMATRAEVRAELAAARAAGALYEGEAYPGPAGTPSMSPVTRAQVLAELAAARAAGVEHAGEAYPGPLAAGG</sequence>
<reference evidence="2 5" key="2">
    <citation type="submission" date="2020-08" db="EMBL/GenBank/DDBJ databases">
        <title>Genomic Encyclopedia of Type Strains, Phase III (KMG-III): the genomes of soil and plant-associated and newly described type strains.</title>
        <authorList>
            <person name="Whitman W."/>
        </authorList>
    </citation>
    <scope>NUCLEOTIDE SEQUENCE [LARGE SCALE GENOMIC DNA]</scope>
    <source>
        <strain evidence="2 5">CECT 7753</strain>
    </source>
</reference>
<name>A0A4P8HP45_9BURK</name>
<accession>A0A4P8HP45</accession>
<evidence type="ECO:0000313" key="4">
    <source>
        <dbReference type="Proteomes" id="UP000298763"/>
    </source>
</evidence>
<evidence type="ECO:0000313" key="2">
    <source>
        <dbReference type="EMBL" id="MBB3221051.1"/>
    </source>
</evidence>
<feature type="signal peptide" evidence="1">
    <location>
        <begin position="1"/>
        <end position="21"/>
    </location>
</feature>
<gene>
    <name evidence="3" type="ORF">FCL38_07300</name>
    <name evidence="2" type="ORF">FHS02_001858</name>
</gene>
<dbReference type="InterPro" id="IPR025421">
    <property type="entry name" value="DUF4148"/>
</dbReference>
<dbReference type="Proteomes" id="UP000298763">
    <property type="component" value="Chromosome"/>
</dbReference>
<dbReference type="Pfam" id="PF13663">
    <property type="entry name" value="DUF4148"/>
    <property type="match status" value="3"/>
</dbReference>
<dbReference type="AlphaFoldDB" id="A0A4P8HP45"/>
<dbReference type="OrthoDB" id="8757721at2"/>
<dbReference type="RefSeq" id="WP_137313136.1">
    <property type="nucleotide sequence ID" value="NZ_CP040017.1"/>
</dbReference>
<dbReference type="Proteomes" id="UP000584325">
    <property type="component" value="Unassembled WGS sequence"/>
</dbReference>
<evidence type="ECO:0000256" key="1">
    <source>
        <dbReference type="SAM" id="SignalP"/>
    </source>
</evidence>
<evidence type="ECO:0000313" key="5">
    <source>
        <dbReference type="Proteomes" id="UP000584325"/>
    </source>
</evidence>
<reference evidence="3 4" key="1">
    <citation type="submission" date="2019-05" db="EMBL/GenBank/DDBJ databases">
        <title>Draft Genome Sequences of Six Type Strains of the Genus Massilia.</title>
        <authorList>
            <person name="Miess H."/>
            <person name="Frediansyhah A."/>
            <person name="Gross H."/>
        </authorList>
    </citation>
    <scope>NUCLEOTIDE SEQUENCE [LARGE SCALE GENOMIC DNA]</scope>
    <source>
        <strain evidence="3 4">DSMZ 26121</strain>
    </source>
</reference>
<organism evidence="2 5">
    <name type="scientific">Pseudoduganella umbonata</name>
    <dbReference type="NCBI Taxonomy" id="864828"/>
    <lineage>
        <taxon>Bacteria</taxon>
        <taxon>Pseudomonadati</taxon>
        <taxon>Pseudomonadota</taxon>
        <taxon>Betaproteobacteria</taxon>
        <taxon>Burkholderiales</taxon>
        <taxon>Oxalobacteraceae</taxon>
        <taxon>Telluria group</taxon>
        <taxon>Pseudoduganella</taxon>
    </lineage>
</organism>
<proteinExistence type="predicted"/>
<protein>
    <submittedName>
        <fullName evidence="3">DUF4148 domain-containing protein</fullName>
    </submittedName>
</protein>
<feature type="chain" id="PRO_5044607294" evidence="1">
    <location>
        <begin position="22"/>
        <end position="133"/>
    </location>
</feature>
<dbReference type="EMBL" id="JACHXS010000003">
    <property type="protein sequence ID" value="MBB3221051.1"/>
    <property type="molecule type" value="Genomic_DNA"/>
</dbReference>
<evidence type="ECO:0000313" key="3">
    <source>
        <dbReference type="EMBL" id="QCP10252.1"/>
    </source>
</evidence>
<dbReference type="EMBL" id="CP040017">
    <property type="protein sequence ID" value="QCP10252.1"/>
    <property type="molecule type" value="Genomic_DNA"/>
</dbReference>